<dbReference type="SMART" id="SM00028">
    <property type="entry name" value="TPR"/>
    <property type="match status" value="7"/>
</dbReference>
<dbReference type="Gene3D" id="1.25.40.10">
    <property type="entry name" value="Tetratricopeptide repeat domain"/>
    <property type="match status" value="3"/>
</dbReference>
<feature type="domain" description="NB-ARC" evidence="1">
    <location>
        <begin position="55"/>
        <end position="217"/>
    </location>
</feature>
<evidence type="ECO:0000313" key="3">
    <source>
        <dbReference type="Proteomes" id="UP000680206"/>
    </source>
</evidence>
<protein>
    <submittedName>
        <fullName evidence="2">Tetratricopeptide repeat protein</fullName>
    </submittedName>
</protein>
<dbReference type="RefSeq" id="WP_208241024.1">
    <property type="nucleotide sequence ID" value="NZ_JAGEPF010000008.1"/>
</dbReference>
<dbReference type="PANTHER" id="PTHR47691">
    <property type="entry name" value="REGULATOR-RELATED"/>
    <property type="match status" value="1"/>
</dbReference>
<dbReference type="InterPro" id="IPR019734">
    <property type="entry name" value="TPR_rpt"/>
</dbReference>
<dbReference type="Gene3D" id="3.40.50.300">
    <property type="entry name" value="P-loop containing nucleotide triphosphate hydrolases"/>
    <property type="match status" value="1"/>
</dbReference>
<evidence type="ECO:0000313" key="2">
    <source>
        <dbReference type="EMBL" id="MBO2458819.1"/>
    </source>
</evidence>
<dbReference type="PANTHER" id="PTHR47691:SF3">
    <property type="entry name" value="HTH-TYPE TRANSCRIPTIONAL REGULATOR RV0890C-RELATED"/>
    <property type="match status" value="1"/>
</dbReference>
<accession>A0ABS3RPZ5</accession>
<dbReference type="Pfam" id="PF13424">
    <property type="entry name" value="TPR_12"/>
    <property type="match status" value="5"/>
</dbReference>
<dbReference type="InterPro" id="IPR027417">
    <property type="entry name" value="P-loop_NTPase"/>
</dbReference>
<dbReference type="Proteomes" id="UP000680206">
    <property type="component" value="Unassembled WGS sequence"/>
</dbReference>
<dbReference type="InterPro" id="IPR002182">
    <property type="entry name" value="NB-ARC"/>
</dbReference>
<gene>
    <name evidence="2" type="ORF">J4709_14665</name>
</gene>
<sequence length="922" mass="102056">MTTELGGASIEGDLVSGDKIVHVRPVPEAEPPPRQLPPDVPGFTGRREILADLDRLVAGQGTTPVIIALSGMPGIGKTALAVHWAHLRSGRFPDGQLFIDLRGYSKRGALSPREALGQALRTLRVPVSRLPADEDELAAVYRSRLAGRRVLIVLDDAASAQQVYPLLPGTPSCVVVVTARRTLAGLVARYGARATTLDLLRDAEALDLIGEVAGPERARREPKAAAELVRICARLPLALRVAAANLATRPQQTVAETVDALSDGDRLSKLALSEDPREAVGATFDLSYRSLDTETRRTFRLLGLVEGPNVAPEAVGALLGTTPEAARRLLDQLETAGLVQSIGRGRHRLHELLREYAHGRAQHEDSAIVREAAVQRFATWYLTAAQQAGRFLDRYRRTIRQELTAPPVNPDPAERARHLDWFALEQPNLTEITRQVARLHWDQLTWELADAVHDFYELRRYCHENLEAHRLGLAAAERAGNTPACFFMHHHLSVTHRELGQAQEALTEAERALALSIRLGDRYGEAAVRDNMARTHVQLSNYKTALELGKQALAMRREISDRHAEAATLDTLARGYRGLSEYHKGYECAADALQIRKEIGDLRGEAETLDYMARIYYARGRLAESLESTARALRIRKEIGDRHGEGETLAFLGYLNMRIGHHLQAREHAEQALAIRRQINDRQGEGQALVYLSTIRRRLGRHEEAVQAGLEALDIVQELGDRHQEAEALETLSRCYRRMREYRQARLDAERALAVRREIGDRHGEANTLNALGLIDLNDGRLARACTSAKRSLRLCHVIGDKRGIASSLDLLSKVYLKMGRAEKALSTASRSLRLGMEIDHQYGQAVTLRALGEILWRLGRLPDAIATVERARETAMRIGDEHGAVKTLELQARIYQDAGDPALSQATQAEADTLSARLATV</sequence>
<dbReference type="Pfam" id="PF00931">
    <property type="entry name" value="NB-ARC"/>
    <property type="match status" value="1"/>
</dbReference>
<reference evidence="2 3" key="1">
    <citation type="submission" date="2021-03" db="EMBL/GenBank/DDBJ databases">
        <title>Actinomadura violae sp. nov., isolated from lichen in Thailand.</title>
        <authorList>
            <person name="Kanchanasin P."/>
            <person name="Saeng-In P."/>
            <person name="Phongsopitanun W."/>
            <person name="Yuki M."/>
            <person name="Kudo T."/>
            <person name="Ohkuma M."/>
            <person name="Tanasupawat S."/>
        </authorList>
    </citation>
    <scope>NUCLEOTIDE SEQUENCE [LARGE SCALE GENOMIC DNA]</scope>
    <source>
        <strain evidence="2 3">LCR2-06</strain>
    </source>
</reference>
<dbReference type="EMBL" id="JAGEPF010000008">
    <property type="protein sequence ID" value="MBO2458819.1"/>
    <property type="molecule type" value="Genomic_DNA"/>
</dbReference>
<organism evidence="2 3">
    <name type="scientific">Actinomadura violacea</name>
    <dbReference type="NCBI Taxonomy" id="2819934"/>
    <lineage>
        <taxon>Bacteria</taxon>
        <taxon>Bacillati</taxon>
        <taxon>Actinomycetota</taxon>
        <taxon>Actinomycetes</taxon>
        <taxon>Streptosporangiales</taxon>
        <taxon>Thermomonosporaceae</taxon>
        <taxon>Actinomadura</taxon>
    </lineage>
</organism>
<dbReference type="SUPFAM" id="SSF52540">
    <property type="entry name" value="P-loop containing nucleoside triphosphate hydrolases"/>
    <property type="match status" value="1"/>
</dbReference>
<evidence type="ECO:0000259" key="1">
    <source>
        <dbReference type="Pfam" id="PF00931"/>
    </source>
</evidence>
<dbReference type="SUPFAM" id="SSF48452">
    <property type="entry name" value="TPR-like"/>
    <property type="match status" value="2"/>
</dbReference>
<keyword evidence="3" id="KW-1185">Reference proteome</keyword>
<proteinExistence type="predicted"/>
<dbReference type="PRINTS" id="PR00364">
    <property type="entry name" value="DISEASERSIST"/>
</dbReference>
<dbReference type="InterPro" id="IPR011990">
    <property type="entry name" value="TPR-like_helical_dom_sf"/>
</dbReference>
<comment type="caution">
    <text evidence="2">The sequence shown here is derived from an EMBL/GenBank/DDBJ whole genome shotgun (WGS) entry which is preliminary data.</text>
</comment>
<name>A0ABS3RPZ5_9ACTN</name>